<dbReference type="Proteomes" id="UP001418637">
    <property type="component" value="Unassembled WGS sequence"/>
</dbReference>
<dbReference type="SUPFAM" id="SSF52980">
    <property type="entry name" value="Restriction endonuclease-like"/>
    <property type="match status" value="1"/>
</dbReference>
<dbReference type="InterPro" id="IPR037057">
    <property type="entry name" value="DNA_rep_MutH/T2_RE_sf"/>
</dbReference>
<evidence type="ECO:0000256" key="3">
    <source>
        <dbReference type="ARBA" id="ARBA00022801"/>
    </source>
</evidence>
<keyword evidence="2 5" id="KW-0255">Endonuclease</keyword>
<dbReference type="EMBL" id="JBBYXI010000002">
    <property type="protein sequence ID" value="MEN3930557.1"/>
    <property type="molecule type" value="Genomic_DNA"/>
</dbReference>
<reference evidence="5 6" key="1">
    <citation type="submission" date="2024-04" db="EMBL/GenBank/DDBJ databases">
        <title>A novel species isolated from cricket.</title>
        <authorList>
            <person name="Wang H.-C."/>
        </authorList>
    </citation>
    <scope>NUCLEOTIDE SEQUENCE [LARGE SCALE GENOMIC DNA]</scope>
    <source>
        <strain evidence="5 6">WL0021</strain>
    </source>
</reference>
<dbReference type="RefSeq" id="WP_346336562.1">
    <property type="nucleotide sequence ID" value="NZ_JBBYXI010000002.1"/>
</dbReference>
<evidence type="ECO:0000256" key="2">
    <source>
        <dbReference type="ARBA" id="ARBA00022759"/>
    </source>
</evidence>
<keyword evidence="1" id="KW-0540">Nuclease</keyword>
<sequence>MSLIPLDTEHSDYEIISPIVNYIIGRVGNIDQLSLKIPPIFRQAVDEVIDAPRTNRFTIDELEKTEKTYLGTKVEILLRNLLKLPKGNILDLSIEGVEVDIKNTIGQNWTIPLESYNRPAILTKFDEKKAICSFGVIYIRPEYLNVGKNRDSKRSISITGKNNIWWILKDYPYSKNFWETIPESEINFIISSGKGTLRIATFFEKIQGVPISRQCIHDIAQQNDYMKRIRKNGGARDILNPKKIAILWGKKDRTLIAELGLPILKDDEFISYKAITNDAFIKLSKAGHL</sequence>
<keyword evidence="3" id="KW-0378">Hydrolase</keyword>
<proteinExistence type="predicted"/>
<comment type="caution">
    <text evidence="5">The sequence shown here is derived from an EMBL/GenBank/DDBJ whole genome shotgun (WGS) entry which is preliminary data.</text>
</comment>
<dbReference type="Gene3D" id="3.40.600.10">
    <property type="entry name" value="DNA mismatch repair MutH/Restriction endonuclease, type II"/>
    <property type="match status" value="1"/>
</dbReference>
<dbReference type="Pfam" id="PF09126">
    <property type="entry name" value="NaeI"/>
    <property type="match status" value="1"/>
</dbReference>
<feature type="domain" description="Type II restriction enzyme NaeI" evidence="4">
    <location>
        <begin position="37"/>
        <end position="274"/>
    </location>
</feature>
<organism evidence="5 6">
    <name type="scientific">Hohaiivirga grylli</name>
    <dbReference type="NCBI Taxonomy" id="3133970"/>
    <lineage>
        <taxon>Bacteria</taxon>
        <taxon>Pseudomonadati</taxon>
        <taxon>Pseudomonadota</taxon>
        <taxon>Alphaproteobacteria</taxon>
        <taxon>Hyphomicrobiales</taxon>
        <taxon>Methylobacteriaceae</taxon>
        <taxon>Hohaiivirga</taxon>
    </lineage>
</organism>
<keyword evidence="6" id="KW-1185">Reference proteome</keyword>
<evidence type="ECO:0000256" key="1">
    <source>
        <dbReference type="ARBA" id="ARBA00022722"/>
    </source>
</evidence>
<dbReference type="InterPro" id="IPR011335">
    <property type="entry name" value="Restrct_endonuc-II-like"/>
</dbReference>
<evidence type="ECO:0000313" key="6">
    <source>
        <dbReference type="Proteomes" id="UP001418637"/>
    </source>
</evidence>
<dbReference type="CDD" id="cd22338">
    <property type="entry name" value="NaeI-like"/>
    <property type="match status" value="1"/>
</dbReference>
<dbReference type="InterPro" id="IPR036388">
    <property type="entry name" value="WH-like_DNA-bd_sf"/>
</dbReference>
<dbReference type="InterPro" id="IPR015210">
    <property type="entry name" value="NaeI"/>
</dbReference>
<dbReference type="GO" id="GO:0004519">
    <property type="term" value="F:endonuclease activity"/>
    <property type="evidence" value="ECO:0007669"/>
    <property type="project" value="UniProtKB-KW"/>
</dbReference>
<evidence type="ECO:0000259" key="4">
    <source>
        <dbReference type="Pfam" id="PF09126"/>
    </source>
</evidence>
<protein>
    <submittedName>
        <fullName evidence="5">NaeI family type II restriction endonuclease</fullName>
    </submittedName>
</protein>
<name>A0ABV0BIN0_9HYPH</name>
<gene>
    <name evidence="5" type="ORF">WJT86_05700</name>
</gene>
<dbReference type="Gene3D" id="1.10.10.10">
    <property type="entry name" value="Winged helix-like DNA-binding domain superfamily/Winged helix DNA-binding domain"/>
    <property type="match status" value="1"/>
</dbReference>
<evidence type="ECO:0000313" key="5">
    <source>
        <dbReference type="EMBL" id="MEN3930557.1"/>
    </source>
</evidence>
<accession>A0ABV0BIN0</accession>